<accession>A0ABP7JZG1</accession>
<keyword evidence="1" id="KW-0812">Transmembrane</keyword>
<evidence type="ECO:0000313" key="3">
    <source>
        <dbReference type="EMBL" id="GAA3860596.1"/>
    </source>
</evidence>
<proteinExistence type="predicted"/>
<keyword evidence="1" id="KW-1133">Transmembrane helix</keyword>
<sequence length="73" mass="7424">MSRVLLPLFVLAAPAANAHPGHLIEQGGHDHWIAGIAVGIAIGAVLWGAVKGRKPAAQAAPESEQEAGEAQEA</sequence>
<feature type="transmembrane region" description="Helical" evidence="1">
    <location>
        <begin position="31"/>
        <end position="50"/>
    </location>
</feature>
<keyword evidence="4" id="KW-1185">Reference proteome</keyword>
<dbReference type="Pfam" id="PF20506">
    <property type="entry name" value="DUF6732"/>
    <property type="match status" value="1"/>
</dbReference>
<feature type="chain" id="PRO_5045158721" evidence="2">
    <location>
        <begin position="19"/>
        <end position="73"/>
    </location>
</feature>
<dbReference type="Proteomes" id="UP001399917">
    <property type="component" value="Unassembled WGS sequence"/>
</dbReference>
<dbReference type="InterPro" id="IPR046619">
    <property type="entry name" value="DUF6732"/>
</dbReference>
<reference evidence="4" key="1">
    <citation type="journal article" date="2019" name="Int. J. Syst. Evol. Microbiol.">
        <title>The Global Catalogue of Microorganisms (GCM) 10K type strain sequencing project: providing services to taxonomists for standard genome sequencing and annotation.</title>
        <authorList>
            <consortium name="The Broad Institute Genomics Platform"/>
            <consortium name="The Broad Institute Genome Sequencing Center for Infectious Disease"/>
            <person name="Wu L."/>
            <person name="Ma J."/>
        </authorList>
    </citation>
    <scope>NUCLEOTIDE SEQUENCE [LARGE SCALE GENOMIC DNA]</scope>
    <source>
        <strain evidence="4">JCM 17190</strain>
    </source>
</reference>
<dbReference type="RefSeq" id="WP_344844094.1">
    <property type="nucleotide sequence ID" value="NZ_BAABDF010000003.1"/>
</dbReference>
<evidence type="ECO:0000256" key="2">
    <source>
        <dbReference type="SAM" id="SignalP"/>
    </source>
</evidence>
<organism evidence="3 4">
    <name type="scientific">Celeribacter arenosi</name>
    <dbReference type="NCBI Taxonomy" id="792649"/>
    <lineage>
        <taxon>Bacteria</taxon>
        <taxon>Pseudomonadati</taxon>
        <taxon>Pseudomonadota</taxon>
        <taxon>Alphaproteobacteria</taxon>
        <taxon>Rhodobacterales</taxon>
        <taxon>Roseobacteraceae</taxon>
        <taxon>Celeribacter</taxon>
    </lineage>
</organism>
<keyword evidence="2" id="KW-0732">Signal</keyword>
<keyword evidence="1" id="KW-0472">Membrane</keyword>
<dbReference type="EMBL" id="BAABDF010000003">
    <property type="protein sequence ID" value="GAA3860596.1"/>
    <property type="molecule type" value="Genomic_DNA"/>
</dbReference>
<comment type="caution">
    <text evidence="3">The sequence shown here is derived from an EMBL/GenBank/DDBJ whole genome shotgun (WGS) entry which is preliminary data.</text>
</comment>
<feature type="signal peptide" evidence="2">
    <location>
        <begin position="1"/>
        <end position="18"/>
    </location>
</feature>
<protein>
    <submittedName>
        <fullName evidence="3">Uncharacterized protein</fullName>
    </submittedName>
</protein>
<evidence type="ECO:0000256" key="1">
    <source>
        <dbReference type="SAM" id="Phobius"/>
    </source>
</evidence>
<name>A0ABP7JZG1_9RHOB</name>
<evidence type="ECO:0000313" key="4">
    <source>
        <dbReference type="Proteomes" id="UP001399917"/>
    </source>
</evidence>
<gene>
    <name evidence="3" type="ORF">GCM10022404_09320</name>
</gene>